<dbReference type="GO" id="GO:0016042">
    <property type="term" value="P:lipid catabolic process"/>
    <property type="evidence" value="ECO:0007669"/>
    <property type="project" value="UniProtKB-KW"/>
</dbReference>
<dbReference type="PANTHER" id="PTHR10272:SF0">
    <property type="entry name" value="PLATELET-ACTIVATING FACTOR ACETYLHYDROLASE"/>
    <property type="match status" value="1"/>
</dbReference>
<keyword evidence="2" id="KW-0442">Lipid degradation</keyword>
<protein>
    <recommendedName>
        <fullName evidence="7">Platelet-activating factor acetylhydrolase</fullName>
    </recommendedName>
</protein>
<feature type="transmembrane region" description="Helical" evidence="4">
    <location>
        <begin position="53"/>
        <end position="70"/>
    </location>
</feature>
<evidence type="ECO:0000256" key="2">
    <source>
        <dbReference type="ARBA" id="ARBA00022963"/>
    </source>
</evidence>
<dbReference type="SUPFAM" id="SSF53474">
    <property type="entry name" value="alpha/beta-Hydrolases"/>
    <property type="match status" value="1"/>
</dbReference>
<dbReference type="Pfam" id="PF03403">
    <property type="entry name" value="PAF-AH_p_II"/>
    <property type="match status" value="1"/>
</dbReference>
<keyword evidence="1" id="KW-0378">Hydrolase</keyword>
<name>A0A7L7KT66_9MOLU</name>
<dbReference type="GO" id="GO:0003847">
    <property type="term" value="F:1-alkyl-2-acetylglycerophosphocholine esterase activity"/>
    <property type="evidence" value="ECO:0007669"/>
    <property type="project" value="TreeGrafter"/>
</dbReference>
<dbReference type="Proteomes" id="UP000514720">
    <property type="component" value="Chromosome"/>
</dbReference>
<organism evidence="5 6">
    <name type="scientific">Candidatus Xianfuyuplasma coldseepsis</name>
    <dbReference type="NCBI Taxonomy" id="2782163"/>
    <lineage>
        <taxon>Bacteria</taxon>
        <taxon>Bacillati</taxon>
        <taxon>Mycoplasmatota</taxon>
        <taxon>Mollicutes</taxon>
        <taxon>Candidatus Izemoplasmatales</taxon>
        <taxon>Candidatus Izemoplasmataceae</taxon>
        <taxon>Candidatus Xianfuyuplasma</taxon>
    </lineage>
</organism>
<feature type="transmembrane region" description="Helical" evidence="4">
    <location>
        <begin position="82"/>
        <end position="102"/>
    </location>
</feature>
<evidence type="ECO:0008006" key="7">
    <source>
        <dbReference type="Google" id="ProtNLM"/>
    </source>
</evidence>
<evidence type="ECO:0000256" key="4">
    <source>
        <dbReference type="SAM" id="Phobius"/>
    </source>
</evidence>
<accession>A0A7L7KT66</accession>
<feature type="transmembrane region" description="Helical" evidence="4">
    <location>
        <begin position="6"/>
        <end position="21"/>
    </location>
</feature>
<sequence length="464" mass="51510">MSVFDGILIVVSMGLIGLLFIKKQPSLFFLSIVGSVVALLIVLQGFIESVKWQVYPFYGGVLLVGFILYIQTRYGLKRWVRGTLLTLSVVLFLLSSVALYVFPVYDLPEPTGIYDIGTTSYTVNDHSREELYNGDVDTRTIKIQLWYPAETTDGYEQVPWLEDGRVVARALAVDTGLPAFVLDHTTSILSHSYKDAAINTSETSYPVIIISHGWRGFRNLHNDFAEELASHGYIVVSIDHTYGTVATVFDGTVAPLNLEALPLRNTTPDFLEYANTLVNTYGDDVITTLNYLEDLQDGTIDSMFTGVLDVDSIGVVGHSTGGGGDVAAALKDDRIDAVFGLDAWVESIDETLLEQGLDIPSVFVRSGAWEESYNNEQLYTLIDNSPSSILYQVDGTTHYDFSMVYMYSPLTGVIGFTGDVDGRYLNTILETMMVDFFDETLQNDTMNPLDISPWDEVREILIPE</sequence>
<dbReference type="EMBL" id="CP048914">
    <property type="protein sequence ID" value="QMS85144.1"/>
    <property type="molecule type" value="Genomic_DNA"/>
</dbReference>
<reference evidence="5 6" key="1">
    <citation type="submission" date="2020-02" db="EMBL/GenBank/DDBJ databases">
        <authorList>
            <person name="Zheng R.K."/>
            <person name="Sun C.M."/>
        </authorList>
    </citation>
    <scope>NUCLEOTIDE SEQUENCE [LARGE SCALE GENOMIC DNA]</scope>
    <source>
        <strain evidence="6">zrk13</strain>
    </source>
</reference>
<keyword evidence="4" id="KW-0472">Membrane</keyword>
<keyword evidence="4" id="KW-0812">Transmembrane</keyword>
<dbReference type="AlphaFoldDB" id="A0A7L7KT66"/>
<keyword evidence="6" id="KW-1185">Reference proteome</keyword>
<dbReference type="KEGG" id="xcl:G4Z02_05090"/>
<dbReference type="Gene3D" id="3.40.50.1820">
    <property type="entry name" value="alpha/beta hydrolase"/>
    <property type="match status" value="1"/>
</dbReference>
<evidence type="ECO:0000256" key="1">
    <source>
        <dbReference type="ARBA" id="ARBA00022801"/>
    </source>
</evidence>
<dbReference type="InterPro" id="IPR029058">
    <property type="entry name" value="AB_hydrolase_fold"/>
</dbReference>
<evidence type="ECO:0000256" key="3">
    <source>
        <dbReference type="ARBA" id="ARBA00023098"/>
    </source>
</evidence>
<evidence type="ECO:0000313" key="6">
    <source>
        <dbReference type="Proteomes" id="UP000514720"/>
    </source>
</evidence>
<keyword evidence="4" id="KW-1133">Transmembrane helix</keyword>
<dbReference type="PANTHER" id="PTHR10272">
    <property type="entry name" value="PLATELET-ACTIVATING FACTOR ACETYLHYDROLASE"/>
    <property type="match status" value="1"/>
</dbReference>
<feature type="transmembrane region" description="Helical" evidence="4">
    <location>
        <begin position="28"/>
        <end position="47"/>
    </location>
</feature>
<keyword evidence="3" id="KW-0443">Lipid metabolism</keyword>
<gene>
    <name evidence="5" type="ORF">G4Z02_05090</name>
</gene>
<dbReference type="RefSeq" id="WP_258876920.1">
    <property type="nucleotide sequence ID" value="NZ_CP048914.1"/>
</dbReference>
<proteinExistence type="predicted"/>
<evidence type="ECO:0000313" key="5">
    <source>
        <dbReference type="EMBL" id="QMS85144.1"/>
    </source>
</evidence>